<keyword evidence="2" id="KW-1185">Reference proteome</keyword>
<name>A0A9P6HPT2_9AGAM</name>
<proteinExistence type="predicted"/>
<dbReference type="Proteomes" id="UP000736335">
    <property type="component" value="Unassembled WGS sequence"/>
</dbReference>
<dbReference type="AlphaFoldDB" id="A0A9P6HPT2"/>
<dbReference type="EMBL" id="WIUZ02000002">
    <property type="protein sequence ID" value="KAF9791101.1"/>
    <property type="molecule type" value="Genomic_DNA"/>
</dbReference>
<accession>A0A9P6HPT2</accession>
<organism evidence="1 2">
    <name type="scientific">Thelephora terrestris</name>
    <dbReference type="NCBI Taxonomy" id="56493"/>
    <lineage>
        <taxon>Eukaryota</taxon>
        <taxon>Fungi</taxon>
        <taxon>Dikarya</taxon>
        <taxon>Basidiomycota</taxon>
        <taxon>Agaricomycotina</taxon>
        <taxon>Agaricomycetes</taxon>
        <taxon>Thelephorales</taxon>
        <taxon>Thelephoraceae</taxon>
        <taxon>Thelephora</taxon>
    </lineage>
</organism>
<protein>
    <submittedName>
        <fullName evidence="1">Uncharacterized protein</fullName>
    </submittedName>
</protein>
<evidence type="ECO:0000313" key="1">
    <source>
        <dbReference type="EMBL" id="KAF9791101.1"/>
    </source>
</evidence>
<sequence length="452" mass="50812">MFSATRHCLSLTSNPLPHRASIRTNVVNLNRRYHKKVTALPFALSGDDAIRHVGPWASAGVRRKRYFRSLLAKHLPGLGFQPLQPDDLQAVYMPVWFIDGEVTGTINKSGSKESLVIHSLGSCVRCTAFGFSSDPLSTLPFNQPKLEELAVPFTPGLLHQHGLEISCIPYSISPASLPKIIKSTTPSQVKVSDSIAFDRKGIEFSMLAAYPVLLPVYLLRYDWTIDVVPQKLALTCIVLAHSKDPLVFLDAGTKAAGSMVHKLSHAADHMEIWDVISGTSYETFNVLTPFTNSVLDPTNKALRKFFDEKIQSKFDMAALARLGVHMDHPCVRMYTKDEVLANRMFMAASAECLSIRQFLDVCPRNPRYQHPLPNFFTQNVPFEEIARSTIIHRVNGRNPLEHEAIAAGLMGEMIYRQMREQLPTAKKRREDLKPQWLRDWNRSQGRGRPASL</sequence>
<reference evidence="1" key="1">
    <citation type="journal article" date="2020" name="Nat. Commun.">
        <title>Large-scale genome sequencing of mycorrhizal fungi provides insights into the early evolution of symbiotic traits.</title>
        <authorList>
            <person name="Miyauchi S."/>
            <person name="Kiss E."/>
            <person name="Kuo A."/>
            <person name="Drula E."/>
            <person name="Kohler A."/>
            <person name="Sanchez-Garcia M."/>
            <person name="Morin E."/>
            <person name="Andreopoulos B."/>
            <person name="Barry K.W."/>
            <person name="Bonito G."/>
            <person name="Buee M."/>
            <person name="Carver A."/>
            <person name="Chen C."/>
            <person name="Cichocki N."/>
            <person name="Clum A."/>
            <person name="Culley D."/>
            <person name="Crous P.W."/>
            <person name="Fauchery L."/>
            <person name="Girlanda M."/>
            <person name="Hayes R.D."/>
            <person name="Keri Z."/>
            <person name="LaButti K."/>
            <person name="Lipzen A."/>
            <person name="Lombard V."/>
            <person name="Magnuson J."/>
            <person name="Maillard F."/>
            <person name="Murat C."/>
            <person name="Nolan M."/>
            <person name="Ohm R.A."/>
            <person name="Pangilinan J."/>
            <person name="Pereira M.F."/>
            <person name="Perotto S."/>
            <person name="Peter M."/>
            <person name="Pfister S."/>
            <person name="Riley R."/>
            <person name="Sitrit Y."/>
            <person name="Stielow J.B."/>
            <person name="Szollosi G."/>
            <person name="Zifcakova L."/>
            <person name="Stursova M."/>
            <person name="Spatafora J.W."/>
            <person name="Tedersoo L."/>
            <person name="Vaario L.M."/>
            <person name="Yamada A."/>
            <person name="Yan M."/>
            <person name="Wang P."/>
            <person name="Xu J."/>
            <person name="Bruns T."/>
            <person name="Baldrian P."/>
            <person name="Vilgalys R."/>
            <person name="Dunand C."/>
            <person name="Henrissat B."/>
            <person name="Grigoriev I.V."/>
            <person name="Hibbett D."/>
            <person name="Nagy L.G."/>
            <person name="Martin F.M."/>
        </authorList>
    </citation>
    <scope>NUCLEOTIDE SEQUENCE</scope>
    <source>
        <strain evidence="1">UH-Tt-Lm1</strain>
    </source>
</reference>
<reference evidence="1" key="2">
    <citation type="submission" date="2020-11" db="EMBL/GenBank/DDBJ databases">
        <authorList>
            <consortium name="DOE Joint Genome Institute"/>
            <person name="Kuo A."/>
            <person name="Miyauchi S."/>
            <person name="Kiss E."/>
            <person name="Drula E."/>
            <person name="Kohler A."/>
            <person name="Sanchez-Garcia M."/>
            <person name="Andreopoulos B."/>
            <person name="Barry K.W."/>
            <person name="Bonito G."/>
            <person name="Buee M."/>
            <person name="Carver A."/>
            <person name="Chen C."/>
            <person name="Cichocki N."/>
            <person name="Clum A."/>
            <person name="Culley D."/>
            <person name="Crous P.W."/>
            <person name="Fauchery L."/>
            <person name="Girlanda M."/>
            <person name="Hayes R."/>
            <person name="Keri Z."/>
            <person name="Labutti K."/>
            <person name="Lipzen A."/>
            <person name="Lombard V."/>
            <person name="Magnuson J."/>
            <person name="Maillard F."/>
            <person name="Morin E."/>
            <person name="Murat C."/>
            <person name="Nolan M."/>
            <person name="Ohm R."/>
            <person name="Pangilinan J."/>
            <person name="Pereira M."/>
            <person name="Perotto S."/>
            <person name="Peter M."/>
            <person name="Riley R."/>
            <person name="Sitrit Y."/>
            <person name="Stielow B."/>
            <person name="Szollosi G."/>
            <person name="Zifcakova L."/>
            <person name="Stursova M."/>
            <person name="Spatafora J.W."/>
            <person name="Tedersoo L."/>
            <person name="Vaario L.-M."/>
            <person name="Yamada A."/>
            <person name="Yan M."/>
            <person name="Wang P."/>
            <person name="Xu J."/>
            <person name="Bruns T."/>
            <person name="Baldrian P."/>
            <person name="Vilgalys R."/>
            <person name="Henrissat B."/>
            <person name="Grigoriev I.V."/>
            <person name="Hibbett D."/>
            <person name="Nagy L.G."/>
            <person name="Martin F.M."/>
        </authorList>
    </citation>
    <scope>NUCLEOTIDE SEQUENCE</scope>
    <source>
        <strain evidence="1">UH-Tt-Lm1</strain>
    </source>
</reference>
<comment type="caution">
    <text evidence="1">The sequence shown here is derived from an EMBL/GenBank/DDBJ whole genome shotgun (WGS) entry which is preliminary data.</text>
</comment>
<gene>
    <name evidence="1" type="ORF">BJ322DRAFT_1039678</name>
</gene>
<evidence type="ECO:0000313" key="2">
    <source>
        <dbReference type="Proteomes" id="UP000736335"/>
    </source>
</evidence>
<dbReference type="OrthoDB" id="2349883at2759"/>